<evidence type="ECO:0000256" key="1">
    <source>
        <dbReference type="SAM" id="Coils"/>
    </source>
</evidence>
<feature type="compositionally biased region" description="Basic and acidic residues" evidence="2">
    <location>
        <begin position="76"/>
        <end position="96"/>
    </location>
</feature>
<dbReference type="EMBL" id="NMUH01000073">
    <property type="protein sequence ID" value="MQL70604.1"/>
    <property type="molecule type" value="Genomic_DNA"/>
</dbReference>
<evidence type="ECO:0000313" key="4">
    <source>
        <dbReference type="Proteomes" id="UP000652761"/>
    </source>
</evidence>
<proteinExistence type="predicted"/>
<feature type="compositionally biased region" description="Basic and acidic residues" evidence="2">
    <location>
        <begin position="117"/>
        <end position="130"/>
    </location>
</feature>
<accession>A0A843TM84</accession>
<evidence type="ECO:0000256" key="2">
    <source>
        <dbReference type="SAM" id="MobiDB-lite"/>
    </source>
</evidence>
<name>A0A843TM84_COLES</name>
<comment type="caution">
    <text evidence="3">The sequence shown here is derived from an EMBL/GenBank/DDBJ whole genome shotgun (WGS) entry which is preliminary data.</text>
</comment>
<dbReference type="OrthoDB" id="695705at2759"/>
<dbReference type="AlphaFoldDB" id="A0A843TM84"/>
<dbReference type="Proteomes" id="UP000652761">
    <property type="component" value="Unassembled WGS sequence"/>
</dbReference>
<feature type="coiled-coil region" evidence="1">
    <location>
        <begin position="18"/>
        <end position="45"/>
    </location>
</feature>
<keyword evidence="4" id="KW-1185">Reference proteome</keyword>
<reference evidence="3" key="1">
    <citation type="submission" date="2017-07" db="EMBL/GenBank/DDBJ databases">
        <title>Taro Niue Genome Assembly and Annotation.</title>
        <authorList>
            <person name="Atibalentja N."/>
            <person name="Keating K."/>
            <person name="Fields C.J."/>
        </authorList>
    </citation>
    <scope>NUCLEOTIDE SEQUENCE</scope>
    <source>
        <strain evidence="3">Niue_2</strain>
        <tissue evidence="3">Leaf</tissue>
    </source>
</reference>
<evidence type="ECO:0000313" key="3">
    <source>
        <dbReference type="EMBL" id="MQL70604.1"/>
    </source>
</evidence>
<feature type="region of interest" description="Disordered" evidence="2">
    <location>
        <begin position="60"/>
        <end position="99"/>
    </location>
</feature>
<keyword evidence="1" id="KW-0175">Coiled coil</keyword>
<feature type="region of interest" description="Disordered" evidence="2">
    <location>
        <begin position="117"/>
        <end position="156"/>
    </location>
</feature>
<evidence type="ECO:0008006" key="5">
    <source>
        <dbReference type="Google" id="ProtNLM"/>
    </source>
</evidence>
<feature type="compositionally biased region" description="Basic and acidic residues" evidence="2">
    <location>
        <begin position="137"/>
        <end position="148"/>
    </location>
</feature>
<protein>
    <recommendedName>
        <fullName evidence="5">Retrotransposon gag domain-containing protein</fullName>
    </recommendedName>
</protein>
<gene>
    <name evidence="3" type="ORF">Taro_002921</name>
</gene>
<sequence length="255" mass="29681">MAGSQTGSPSFPEVVVRLEQLMARVEQMEHRLTDSEQRLEERVTESTRVVQGMVGRVLALERPPPAQDQAPGTWPARRDPGEHPHRVERPTGRGVDDDVFDYDSTEEVGNDFRPAAARERQVEHEWDGAQRRHRHPRGGDMRDDRGGRADLGYEQPRHRYPRDDRRIVRVDAPTFDGSLDPRVYLDWEASMDCYFDWMGMSDARRVRFAMIKLVGQAQTYWLNVEALYEQHGLMSIESWEDMKVKLREKYLPATY</sequence>
<organism evidence="3 4">
    <name type="scientific">Colocasia esculenta</name>
    <name type="common">Wild taro</name>
    <name type="synonym">Arum esculentum</name>
    <dbReference type="NCBI Taxonomy" id="4460"/>
    <lineage>
        <taxon>Eukaryota</taxon>
        <taxon>Viridiplantae</taxon>
        <taxon>Streptophyta</taxon>
        <taxon>Embryophyta</taxon>
        <taxon>Tracheophyta</taxon>
        <taxon>Spermatophyta</taxon>
        <taxon>Magnoliopsida</taxon>
        <taxon>Liliopsida</taxon>
        <taxon>Araceae</taxon>
        <taxon>Aroideae</taxon>
        <taxon>Colocasieae</taxon>
        <taxon>Colocasia</taxon>
    </lineage>
</organism>